<dbReference type="Pfam" id="PF13091">
    <property type="entry name" value="PLDc_2"/>
    <property type="match status" value="2"/>
</dbReference>
<dbReference type="GO" id="GO:0030572">
    <property type="term" value="F:phosphatidyltransferase activity"/>
    <property type="evidence" value="ECO:0007669"/>
    <property type="project" value="UniProtKB-ARBA"/>
</dbReference>
<dbReference type="Proteomes" id="UP000199477">
    <property type="component" value="Unassembled WGS sequence"/>
</dbReference>
<dbReference type="CDD" id="cd09111">
    <property type="entry name" value="PLDc_ymdC_like_1"/>
    <property type="match status" value="1"/>
</dbReference>
<dbReference type="PROSITE" id="PS50035">
    <property type="entry name" value="PLD"/>
    <property type="match status" value="2"/>
</dbReference>
<dbReference type="PANTHER" id="PTHR21248">
    <property type="entry name" value="CARDIOLIPIN SYNTHASE"/>
    <property type="match status" value="1"/>
</dbReference>
<reference evidence="4" key="1">
    <citation type="submission" date="2016-10" db="EMBL/GenBank/DDBJ databases">
        <authorList>
            <person name="Varghese N."/>
            <person name="Submissions S."/>
        </authorList>
    </citation>
    <scope>NUCLEOTIDE SEQUENCE [LARGE SCALE GENOMIC DNA]</scope>
    <source>
        <strain evidence="4">UNC178MFTsu3.1</strain>
    </source>
</reference>
<evidence type="ECO:0000259" key="2">
    <source>
        <dbReference type="PROSITE" id="PS50035"/>
    </source>
</evidence>
<dbReference type="InterPro" id="IPR001736">
    <property type="entry name" value="PLipase_D/transphosphatidylase"/>
</dbReference>
<dbReference type="SMART" id="SM00155">
    <property type="entry name" value="PLDc"/>
    <property type="match status" value="2"/>
</dbReference>
<protein>
    <submittedName>
        <fullName evidence="3">Phosphatidylserine/phosphatidylglycerophosphate/cardiolipin synthase</fullName>
    </submittedName>
</protein>
<accession>A0A1I2GQ90</accession>
<feature type="domain" description="PLD phosphodiesterase" evidence="2">
    <location>
        <begin position="506"/>
        <end position="533"/>
    </location>
</feature>
<dbReference type="EMBL" id="FONH01000009">
    <property type="protein sequence ID" value="SFF18816.1"/>
    <property type="molecule type" value="Genomic_DNA"/>
</dbReference>
<keyword evidence="4" id="KW-1185">Reference proteome</keyword>
<feature type="region of interest" description="Disordered" evidence="1">
    <location>
        <begin position="449"/>
        <end position="477"/>
    </location>
</feature>
<gene>
    <name evidence="3" type="ORF">SAMN02799615_02712</name>
</gene>
<dbReference type="PANTHER" id="PTHR21248:SF12">
    <property type="entry name" value="CARDIOLIPIN SYNTHASE C"/>
    <property type="match status" value="1"/>
</dbReference>
<organism evidence="3 4">
    <name type="scientific">Dyella marensis</name>
    <dbReference type="NCBI Taxonomy" id="500610"/>
    <lineage>
        <taxon>Bacteria</taxon>
        <taxon>Pseudomonadati</taxon>
        <taxon>Pseudomonadota</taxon>
        <taxon>Gammaproteobacteria</taxon>
        <taxon>Lysobacterales</taxon>
        <taxon>Rhodanobacteraceae</taxon>
        <taxon>Dyella</taxon>
    </lineage>
</organism>
<proteinExistence type="predicted"/>
<sequence>MNAHWPGAVPPVAAPATKWPGAIYHVRMRSHWTGVLLLLLASTLLPGCSLSTAQIRRADAVVAAQTDHAIDCAGPDSCAEPSPLLDAASAAIAASTPQAPVHVVTLLNDSEPALVARINLIRAAKHSIDIQIYIWDQDDAGQLILDELVRAARRGVKVRILADQLFSFNDSVWLTRLARAHANLEIRLYNPTFHKSETSPLEFAAGIVCCFYKFNQRMHNKILLVDNSIGITGGRNYQDRYFNWDNDFDYVDRDVMVGGPAAQAMGETFERFWTHKRAVPLTHLRDIYRLLTSATPAPWREPVYLHPDRVARVQEEADDADWLDEYLVAPTLRTTAPVEFFSDLPAKTDQPRERAAREFTANVMRMVGSAKQEVVLQTPYLVMSKRARRIFDRLHQQEAPPRIVVSTNSLASTDAFAVYAMSYKHRKRYLSDYGFEIYELKPRALGPAEDNAWASADDGPDDGGSDARPAGGKPASKRRYVGIETRTLLGRGGKRNRPAPLVSAGRRFGLHAKSIVVDDRFAMVGSHNFDPRSDHYNTEAGVIVYDPAFAQQLRSAIMRETEPENAWVIAPRQRSIPLLSDLNAAIGDLSAALPLFDFWPYRYATSYELKQGCTPMRPSDPDFFSCYQAVGDFPEVASPPKLIYTRLLTAFGAGANGIL</sequence>
<evidence type="ECO:0000256" key="1">
    <source>
        <dbReference type="SAM" id="MobiDB-lite"/>
    </source>
</evidence>
<feature type="domain" description="PLD phosphodiesterase" evidence="2">
    <location>
        <begin position="214"/>
        <end position="241"/>
    </location>
</feature>
<dbReference type="STRING" id="500610.SAMN02799615_02712"/>
<dbReference type="Gene3D" id="3.30.870.10">
    <property type="entry name" value="Endonuclease Chain A"/>
    <property type="match status" value="2"/>
</dbReference>
<name>A0A1I2GQ90_9GAMM</name>
<dbReference type="InterPro" id="IPR025202">
    <property type="entry name" value="PLD-like_dom"/>
</dbReference>
<evidence type="ECO:0000313" key="4">
    <source>
        <dbReference type="Proteomes" id="UP000199477"/>
    </source>
</evidence>
<dbReference type="CDD" id="cd09113">
    <property type="entry name" value="PLDc_ymdC_like_2"/>
    <property type="match status" value="1"/>
</dbReference>
<dbReference type="AlphaFoldDB" id="A0A1I2GQ90"/>
<dbReference type="SUPFAM" id="SSF56024">
    <property type="entry name" value="Phospholipase D/nuclease"/>
    <property type="match status" value="2"/>
</dbReference>
<evidence type="ECO:0000313" key="3">
    <source>
        <dbReference type="EMBL" id="SFF18816.1"/>
    </source>
</evidence>
<dbReference type="GO" id="GO:0032049">
    <property type="term" value="P:cardiolipin biosynthetic process"/>
    <property type="evidence" value="ECO:0007669"/>
    <property type="project" value="UniProtKB-ARBA"/>
</dbReference>